<dbReference type="Gramene" id="Os01t0609501-00">
    <property type="protein sequence ID" value="Os01t0609501-00"/>
    <property type="gene ID" value="Os01g0609501"/>
</dbReference>
<proteinExistence type="predicted"/>
<accession>A0A0P0V525</accession>
<protein>
    <submittedName>
        <fullName evidence="1">Os01g0609501 protein</fullName>
    </submittedName>
</protein>
<reference evidence="1 2" key="2">
    <citation type="journal article" date="2013" name="Plant Cell Physiol.">
        <title>Rice Annotation Project Database (RAP-DB): an integrative and interactive database for rice genomics.</title>
        <authorList>
            <person name="Sakai H."/>
            <person name="Lee S.S."/>
            <person name="Tanaka T."/>
            <person name="Numa H."/>
            <person name="Kim J."/>
            <person name="Kawahara Y."/>
            <person name="Wakimoto H."/>
            <person name="Yang C.C."/>
            <person name="Iwamoto M."/>
            <person name="Abe T."/>
            <person name="Yamada Y."/>
            <person name="Muto A."/>
            <person name="Inokuchi H."/>
            <person name="Ikemura T."/>
            <person name="Matsumoto T."/>
            <person name="Sasaki T."/>
            <person name="Itoh T."/>
        </authorList>
    </citation>
    <scope>NUCLEOTIDE SEQUENCE [LARGE SCALE GENOMIC DNA]</scope>
    <source>
        <strain evidence="2">cv. Nipponbare</strain>
    </source>
</reference>
<dbReference type="AlphaFoldDB" id="A0A0P0V525"/>
<evidence type="ECO:0000313" key="2">
    <source>
        <dbReference type="Proteomes" id="UP000059680"/>
    </source>
</evidence>
<sequence length="154" mass="16563">MMPLTSWRTGMVCFRLGRMPSALPASSRVLVMELRTVGRPLLPTRTSASASRCSNRTSIVGMSIPTLSHSASAKLEEELLVVLVGDAHEALEERAALARAEPVHVHDALPSSVPGAVVATERQDGAAHAVVGGQLLERRPPQRLLVVLLPRRPR</sequence>
<dbReference type="EMBL" id="AP014957">
    <property type="protein sequence ID" value="BAS73103.1"/>
    <property type="molecule type" value="Genomic_DNA"/>
</dbReference>
<keyword evidence="2" id="KW-1185">Reference proteome</keyword>
<organism evidence="1 2">
    <name type="scientific">Oryza sativa subsp. japonica</name>
    <name type="common">Rice</name>
    <dbReference type="NCBI Taxonomy" id="39947"/>
    <lineage>
        <taxon>Eukaryota</taxon>
        <taxon>Viridiplantae</taxon>
        <taxon>Streptophyta</taxon>
        <taxon>Embryophyta</taxon>
        <taxon>Tracheophyta</taxon>
        <taxon>Spermatophyta</taxon>
        <taxon>Magnoliopsida</taxon>
        <taxon>Liliopsida</taxon>
        <taxon>Poales</taxon>
        <taxon>Poaceae</taxon>
        <taxon>BOP clade</taxon>
        <taxon>Oryzoideae</taxon>
        <taxon>Oryzeae</taxon>
        <taxon>Oryzinae</taxon>
        <taxon>Oryza</taxon>
        <taxon>Oryza sativa</taxon>
    </lineage>
</organism>
<gene>
    <name evidence="1" type="ordered locus">Os01g0609501</name>
    <name evidence="1" type="ORF">OSNPB_010609501</name>
</gene>
<feature type="non-terminal residue" evidence="1">
    <location>
        <position position="154"/>
    </location>
</feature>
<dbReference type="InParanoid" id="A0A0P0V525"/>
<dbReference type="PaxDb" id="39947-A0A0P0V525"/>
<evidence type="ECO:0000313" key="1">
    <source>
        <dbReference type="EMBL" id="BAS73103.1"/>
    </source>
</evidence>
<dbReference type="Proteomes" id="UP000059680">
    <property type="component" value="Chromosome 1"/>
</dbReference>
<reference evidence="2" key="1">
    <citation type="journal article" date="2005" name="Nature">
        <title>The map-based sequence of the rice genome.</title>
        <authorList>
            <consortium name="International rice genome sequencing project (IRGSP)"/>
            <person name="Matsumoto T."/>
            <person name="Wu J."/>
            <person name="Kanamori H."/>
            <person name="Katayose Y."/>
            <person name="Fujisawa M."/>
            <person name="Namiki N."/>
            <person name="Mizuno H."/>
            <person name="Yamamoto K."/>
            <person name="Antonio B.A."/>
            <person name="Baba T."/>
            <person name="Sakata K."/>
            <person name="Nagamura Y."/>
            <person name="Aoki H."/>
            <person name="Arikawa K."/>
            <person name="Arita K."/>
            <person name="Bito T."/>
            <person name="Chiden Y."/>
            <person name="Fujitsuka N."/>
            <person name="Fukunaka R."/>
            <person name="Hamada M."/>
            <person name="Harada C."/>
            <person name="Hayashi A."/>
            <person name="Hijishita S."/>
            <person name="Honda M."/>
            <person name="Hosokawa S."/>
            <person name="Ichikawa Y."/>
            <person name="Idonuma A."/>
            <person name="Iijima M."/>
            <person name="Ikeda M."/>
            <person name="Ikeno M."/>
            <person name="Ito K."/>
            <person name="Ito S."/>
            <person name="Ito T."/>
            <person name="Ito Y."/>
            <person name="Ito Y."/>
            <person name="Iwabuchi A."/>
            <person name="Kamiya K."/>
            <person name="Karasawa W."/>
            <person name="Kurita K."/>
            <person name="Katagiri S."/>
            <person name="Kikuta A."/>
            <person name="Kobayashi H."/>
            <person name="Kobayashi N."/>
            <person name="Machita K."/>
            <person name="Maehara T."/>
            <person name="Masukawa M."/>
            <person name="Mizubayashi T."/>
            <person name="Mukai Y."/>
            <person name="Nagasaki H."/>
            <person name="Nagata Y."/>
            <person name="Naito S."/>
            <person name="Nakashima M."/>
            <person name="Nakama Y."/>
            <person name="Nakamichi Y."/>
            <person name="Nakamura M."/>
            <person name="Meguro A."/>
            <person name="Negishi M."/>
            <person name="Ohta I."/>
            <person name="Ohta T."/>
            <person name="Okamoto M."/>
            <person name="Ono N."/>
            <person name="Saji S."/>
            <person name="Sakaguchi M."/>
            <person name="Sakai K."/>
            <person name="Shibata M."/>
            <person name="Shimokawa T."/>
            <person name="Song J."/>
            <person name="Takazaki Y."/>
            <person name="Terasawa K."/>
            <person name="Tsugane M."/>
            <person name="Tsuji K."/>
            <person name="Ueda S."/>
            <person name="Waki K."/>
            <person name="Yamagata H."/>
            <person name="Yamamoto M."/>
            <person name="Yamamoto S."/>
            <person name="Yamane H."/>
            <person name="Yoshiki S."/>
            <person name="Yoshihara R."/>
            <person name="Yukawa K."/>
            <person name="Zhong H."/>
            <person name="Yano M."/>
            <person name="Yuan Q."/>
            <person name="Ouyang S."/>
            <person name="Liu J."/>
            <person name="Jones K.M."/>
            <person name="Gansberger K."/>
            <person name="Moffat K."/>
            <person name="Hill J."/>
            <person name="Bera J."/>
            <person name="Fadrosh D."/>
            <person name="Jin S."/>
            <person name="Johri S."/>
            <person name="Kim M."/>
            <person name="Overton L."/>
            <person name="Reardon M."/>
            <person name="Tsitrin T."/>
            <person name="Vuong H."/>
            <person name="Weaver B."/>
            <person name="Ciecko A."/>
            <person name="Tallon L."/>
            <person name="Jackson J."/>
            <person name="Pai G."/>
            <person name="Aken S.V."/>
            <person name="Utterback T."/>
            <person name="Reidmuller S."/>
            <person name="Feldblyum T."/>
            <person name="Hsiao J."/>
            <person name="Zismann V."/>
            <person name="Iobst S."/>
            <person name="de Vazeille A.R."/>
            <person name="Buell C.R."/>
            <person name="Ying K."/>
            <person name="Li Y."/>
            <person name="Lu T."/>
            <person name="Huang Y."/>
            <person name="Zhao Q."/>
            <person name="Feng Q."/>
            <person name="Zhang L."/>
            <person name="Zhu J."/>
            <person name="Weng Q."/>
            <person name="Mu J."/>
            <person name="Lu Y."/>
            <person name="Fan D."/>
            <person name="Liu Y."/>
            <person name="Guan J."/>
            <person name="Zhang Y."/>
            <person name="Yu S."/>
            <person name="Liu X."/>
            <person name="Zhang Y."/>
            <person name="Hong G."/>
            <person name="Han B."/>
            <person name="Choisne N."/>
            <person name="Demange N."/>
            <person name="Orjeda G."/>
            <person name="Samain S."/>
            <person name="Cattolico L."/>
            <person name="Pelletier E."/>
            <person name="Couloux A."/>
            <person name="Segurens B."/>
            <person name="Wincker P."/>
            <person name="D'Hont A."/>
            <person name="Scarpelli C."/>
            <person name="Weissenbach J."/>
            <person name="Salanoubat M."/>
            <person name="Quetier F."/>
            <person name="Yu Y."/>
            <person name="Kim H.R."/>
            <person name="Rambo T."/>
            <person name="Currie J."/>
            <person name="Collura K."/>
            <person name="Luo M."/>
            <person name="Yang T."/>
            <person name="Ammiraju J.S.S."/>
            <person name="Engler F."/>
            <person name="Soderlund C."/>
            <person name="Wing R.A."/>
            <person name="Palmer L.E."/>
            <person name="de la Bastide M."/>
            <person name="Spiegel L."/>
            <person name="Nascimento L."/>
            <person name="Zutavern T."/>
            <person name="O'Shaughnessy A."/>
            <person name="Dike S."/>
            <person name="Dedhia N."/>
            <person name="Preston R."/>
            <person name="Balija V."/>
            <person name="McCombie W.R."/>
            <person name="Chow T."/>
            <person name="Chen H."/>
            <person name="Chung M."/>
            <person name="Chen C."/>
            <person name="Shaw J."/>
            <person name="Wu H."/>
            <person name="Hsiao K."/>
            <person name="Chao Y."/>
            <person name="Chu M."/>
            <person name="Cheng C."/>
            <person name="Hour A."/>
            <person name="Lee P."/>
            <person name="Lin S."/>
            <person name="Lin Y."/>
            <person name="Liou J."/>
            <person name="Liu S."/>
            <person name="Hsing Y."/>
            <person name="Raghuvanshi S."/>
            <person name="Mohanty A."/>
            <person name="Bharti A.K."/>
            <person name="Gaur A."/>
            <person name="Gupta V."/>
            <person name="Kumar D."/>
            <person name="Ravi V."/>
            <person name="Vij S."/>
            <person name="Kapur A."/>
            <person name="Khurana P."/>
            <person name="Khurana P."/>
            <person name="Khurana J.P."/>
            <person name="Tyagi A.K."/>
            <person name="Gaikwad K."/>
            <person name="Singh A."/>
            <person name="Dalal V."/>
            <person name="Srivastava S."/>
            <person name="Dixit A."/>
            <person name="Pal A.K."/>
            <person name="Ghazi I.A."/>
            <person name="Yadav M."/>
            <person name="Pandit A."/>
            <person name="Bhargava A."/>
            <person name="Sureshbabu K."/>
            <person name="Batra K."/>
            <person name="Sharma T.R."/>
            <person name="Mohapatra T."/>
            <person name="Singh N.K."/>
            <person name="Messing J."/>
            <person name="Nelson A.B."/>
            <person name="Fuks G."/>
            <person name="Kavchok S."/>
            <person name="Keizer G."/>
            <person name="Linton E."/>
            <person name="Llaca V."/>
            <person name="Song R."/>
            <person name="Tanyolac B."/>
            <person name="Young S."/>
            <person name="Ho-Il K."/>
            <person name="Hahn J.H."/>
            <person name="Sangsakoo G."/>
            <person name="Vanavichit A."/>
            <person name="de Mattos Luiz.A.T."/>
            <person name="Zimmer P.D."/>
            <person name="Malone G."/>
            <person name="Dellagostin O."/>
            <person name="de Oliveira A.C."/>
            <person name="Bevan M."/>
            <person name="Bancroft I."/>
            <person name="Minx P."/>
            <person name="Cordum H."/>
            <person name="Wilson R."/>
            <person name="Cheng Z."/>
            <person name="Jin W."/>
            <person name="Jiang J."/>
            <person name="Leong S.A."/>
            <person name="Iwama H."/>
            <person name="Gojobori T."/>
            <person name="Itoh T."/>
            <person name="Niimura Y."/>
            <person name="Fujii Y."/>
            <person name="Habara T."/>
            <person name="Sakai H."/>
            <person name="Sato Y."/>
            <person name="Wilson G."/>
            <person name="Kumar K."/>
            <person name="McCouch S."/>
            <person name="Juretic N."/>
            <person name="Hoen D."/>
            <person name="Wright S."/>
            <person name="Bruskiewich R."/>
            <person name="Bureau T."/>
            <person name="Miyao A."/>
            <person name="Hirochika H."/>
            <person name="Nishikawa T."/>
            <person name="Kadowaki K."/>
            <person name="Sugiura M."/>
            <person name="Burr B."/>
            <person name="Sasaki T."/>
        </authorList>
    </citation>
    <scope>NUCLEOTIDE SEQUENCE [LARGE SCALE GENOMIC DNA]</scope>
    <source>
        <strain evidence="2">cv. Nipponbare</strain>
    </source>
</reference>
<name>A0A0P0V525_ORYSJ</name>
<reference evidence="1 2" key="3">
    <citation type="journal article" date="2013" name="Rice">
        <title>Improvement of the Oryza sativa Nipponbare reference genome using next generation sequence and optical map data.</title>
        <authorList>
            <person name="Kawahara Y."/>
            <person name="de la Bastide M."/>
            <person name="Hamilton J.P."/>
            <person name="Kanamori H."/>
            <person name="McCombie W.R."/>
            <person name="Ouyang S."/>
            <person name="Schwartz D.C."/>
            <person name="Tanaka T."/>
            <person name="Wu J."/>
            <person name="Zhou S."/>
            <person name="Childs K.L."/>
            <person name="Davidson R.M."/>
            <person name="Lin H."/>
            <person name="Quesada-Ocampo L."/>
            <person name="Vaillancourt B."/>
            <person name="Sakai H."/>
            <person name="Lee S.S."/>
            <person name="Kim J."/>
            <person name="Numa H."/>
            <person name="Itoh T."/>
            <person name="Buell C.R."/>
            <person name="Matsumoto T."/>
        </authorList>
    </citation>
    <scope>NUCLEOTIDE SEQUENCE [LARGE SCALE GENOMIC DNA]</scope>
    <source>
        <strain evidence="2">cv. Nipponbare</strain>
    </source>
</reference>